<feature type="transmembrane region" description="Helical" evidence="1">
    <location>
        <begin position="22"/>
        <end position="41"/>
    </location>
</feature>
<keyword evidence="3" id="KW-1185">Reference proteome</keyword>
<sequence>MGGTWKFGDDSSSSCFERAGCLSLYTLYLSFLFLVIVSLLSFVSSRHPSPIRLVRAIALFSLCLRACFVSYCHRLHTFPCSTRYRLRS</sequence>
<organism evidence="2 3">
    <name type="scientific">Immersiella caudata</name>
    <dbReference type="NCBI Taxonomy" id="314043"/>
    <lineage>
        <taxon>Eukaryota</taxon>
        <taxon>Fungi</taxon>
        <taxon>Dikarya</taxon>
        <taxon>Ascomycota</taxon>
        <taxon>Pezizomycotina</taxon>
        <taxon>Sordariomycetes</taxon>
        <taxon>Sordariomycetidae</taxon>
        <taxon>Sordariales</taxon>
        <taxon>Lasiosphaeriaceae</taxon>
        <taxon>Immersiella</taxon>
    </lineage>
</organism>
<evidence type="ECO:0000313" key="3">
    <source>
        <dbReference type="Proteomes" id="UP001175000"/>
    </source>
</evidence>
<feature type="transmembrane region" description="Helical" evidence="1">
    <location>
        <begin position="53"/>
        <end position="71"/>
    </location>
</feature>
<evidence type="ECO:0000313" key="2">
    <source>
        <dbReference type="EMBL" id="KAK0611504.1"/>
    </source>
</evidence>
<name>A0AA39U5J2_9PEZI</name>
<keyword evidence="1" id="KW-0472">Membrane</keyword>
<protein>
    <submittedName>
        <fullName evidence="2">Uncharacterized protein</fullName>
    </submittedName>
</protein>
<proteinExistence type="predicted"/>
<dbReference type="EMBL" id="JAULSU010000007">
    <property type="protein sequence ID" value="KAK0611504.1"/>
    <property type="molecule type" value="Genomic_DNA"/>
</dbReference>
<dbReference type="Proteomes" id="UP001175000">
    <property type="component" value="Unassembled WGS sequence"/>
</dbReference>
<evidence type="ECO:0000256" key="1">
    <source>
        <dbReference type="SAM" id="Phobius"/>
    </source>
</evidence>
<keyword evidence="1" id="KW-0812">Transmembrane</keyword>
<dbReference type="AlphaFoldDB" id="A0AA39U5J2"/>
<gene>
    <name evidence="2" type="ORF">B0T14DRAFT_329789</name>
</gene>
<keyword evidence="1" id="KW-1133">Transmembrane helix</keyword>
<accession>A0AA39U5J2</accession>
<comment type="caution">
    <text evidence="2">The sequence shown here is derived from an EMBL/GenBank/DDBJ whole genome shotgun (WGS) entry which is preliminary data.</text>
</comment>
<reference evidence="2" key="1">
    <citation type="submission" date="2023-06" db="EMBL/GenBank/DDBJ databases">
        <title>Genome-scale phylogeny and comparative genomics of the fungal order Sordariales.</title>
        <authorList>
            <consortium name="Lawrence Berkeley National Laboratory"/>
            <person name="Hensen N."/>
            <person name="Bonometti L."/>
            <person name="Westerberg I."/>
            <person name="Brannstrom I.O."/>
            <person name="Guillou S."/>
            <person name="Cros-Aarteil S."/>
            <person name="Calhoun S."/>
            <person name="Haridas S."/>
            <person name="Kuo A."/>
            <person name="Mondo S."/>
            <person name="Pangilinan J."/>
            <person name="Riley R."/>
            <person name="Labutti K."/>
            <person name="Andreopoulos B."/>
            <person name="Lipzen A."/>
            <person name="Chen C."/>
            <person name="Yanf M."/>
            <person name="Daum C."/>
            <person name="Ng V."/>
            <person name="Clum A."/>
            <person name="Steindorff A."/>
            <person name="Ohm R."/>
            <person name="Martin F."/>
            <person name="Silar P."/>
            <person name="Natvig D."/>
            <person name="Lalanne C."/>
            <person name="Gautier V."/>
            <person name="Ament-Velasquez S.L."/>
            <person name="Kruys A."/>
            <person name="Hutchinson M.I."/>
            <person name="Powell A.J."/>
            <person name="Barry K."/>
            <person name="Miller A.N."/>
            <person name="Grigoriev I.V."/>
            <person name="Debuchy R."/>
            <person name="Gladieux P."/>
            <person name="Thoren M.H."/>
            <person name="Johannesson H."/>
        </authorList>
    </citation>
    <scope>NUCLEOTIDE SEQUENCE</scope>
    <source>
        <strain evidence="2">CBS 606.72</strain>
    </source>
</reference>